<keyword evidence="7" id="KW-1185">Reference proteome</keyword>
<dbReference type="Proteomes" id="UP000074108">
    <property type="component" value="Unassembled WGS sequence"/>
</dbReference>
<comment type="subcellular location">
    <subcellularLocation>
        <location evidence="1">Membrane</location>
        <topology evidence="1">Multi-pass membrane protein</topology>
    </subcellularLocation>
</comment>
<sequence length="225" mass="23784">MNSYAMTIVLMIVTIMSYVLSLEIAKKFRYSFTTPLFVATLIIIGIFLFFNISYQDYMIASDIITYLLGPATVAIAVPIYKNRQLFSKYFISAFVGIGIGSIVTIGSAVIFAKVVGLDQSIELSLTLKSMTTPVAVEVAKIIGANIPLSAAFVVVTGIIGAMFGPWIMTIAKISHPISRGLALGVISHGIGTSEAIKEGEVEGAVAGSAMGVTALILAIAIPLIL</sequence>
<dbReference type="Pfam" id="PF04172">
    <property type="entry name" value="LrgB"/>
    <property type="match status" value="1"/>
</dbReference>
<proteinExistence type="predicted"/>
<name>A0A147K8V1_9BACI</name>
<evidence type="ECO:0000256" key="3">
    <source>
        <dbReference type="ARBA" id="ARBA00022989"/>
    </source>
</evidence>
<dbReference type="PANTHER" id="PTHR30249">
    <property type="entry name" value="PUTATIVE SEROTONIN TRANSPORTER"/>
    <property type="match status" value="1"/>
</dbReference>
<gene>
    <name evidence="6" type="ORF">Q75_07250</name>
</gene>
<organism evidence="6 7">
    <name type="scientific">Bacillus coahuilensis p1.1.43</name>
    <dbReference type="NCBI Taxonomy" id="1150625"/>
    <lineage>
        <taxon>Bacteria</taxon>
        <taxon>Bacillati</taxon>
        <taxon>Bacillota</taxon>
        <taxon>Bacilli</taxon>
        <taxon>Bacillales</taxon>
        <taxon>Bacillaceae</taxon>
        <taxon>Bacillus</taxon>
    </lineage>
</organism>
<comment type="caution">
    <text evidence="6">The sequence shown here is derived from an EMBL/GenBank/DDBJ whole genome shotgun (WGS) entry which is preliminary data.</text>
</comment>
<evidence type="ECO:0000256" key="1">
    <source>
        <dbReference type="ARBA" id="ARBA00004141"/>
    </source>
</evidence>
<dbReference type="RefSeq" id="WP_059350912.1">
    <property type="nucleotide sequence ID" value="NZ_LDYG01000027.1"/>
</dbReference>
<dbReference type="STRING" id="1150625.Q75_07250"/>
<dbReference type="EMBL" id="LDYG01000027">
    <property type="protein sequence ID" value="KUP06744.1"/>
    <property type="molecule type" value="Genomic_DNA"/>
</dbReference>
<keyword evidence="2 5" id="KW-0812">Transmembrane</keyword>
<evidence type="ECO:0000313" key="6">
    <source>
        <dbReference type="EMBL" id="KUP06744.1"/>
    </source>
</evidence>
<dbReference type="InterPro" id="IPR007300">
    <property type="entry name" value="CidB/LrgB"/>
</dbReference>
<feature type="transmembrane region" description="Helical" evidence="5">
    <location>
        <begin position="6"/>
        <end position="25"/>
    </location>
</feature>
<dbReference type="GO" id="GO:0016020">
    <property type="term" value="C:membrane"/>
    <property type="evidence" value="ECO:0007669"/>
    <property type="project" value="UniProtKB-SubCell"/>
</dbReference>
<evidence type="ECO:0000256" key="2">
    <source>
        <dbReference type="ARBA" id="ARBA00022692"/>
    </source>
</evidence>
<dbReference type="OrthoDB" id="9811701at2"/>
<feature type="transmembrane region" description="Helical" evidence="5">
    <location>
        <begin position="150"/>
        <end position="171"/>
    </location>
</feature>
<feature type="transmembrane region" description="Helical" evidence="5">
    <location>
        <begin position="89"/>
        <end position="112"/>
    </location>
</feature>
<feature type="transmembrane region" description="Helical" evidence="5">
    <location>
        <begin position="204"/>
        <end position="224"/>
    </location>
</feature>
<accession>A0A147K8V1</accession>
<keyword evidence="4 5" id="KW-0472">Membrane</keyword>
<keyword evidence="3 5" id="KW-1133">Transmembrane helix</keyword>
<reference evidence="6 7" key="1">
    <citation type="journal article" date="2016" name="Front. Microbiol.">
        <title>Microevolution Analysis of Bacillus coahuilensis Unveils Differences in Phosphorus Acquisition Strategies and Their Regulation.</title>
        <authorList>
            <person name="Gomez-Lunar Z."/>
            <person name="Hernandez-Gonzalez I."/>
            <person name="Rodriguez-Torres M.D."/>
            <person name="Souza V."/>
            <person name="Olmedo-Alvarez G."/>
        </authorList>
    </citation>
    <scope>NUCLEOTIDE SEQUENCE [LARGE SCALE GENOMIC DNA]</scope>
    <source>
        <strain evidence="7">p1.1.43</strain>
    </source>
</reference>
<evidence type="ECO:0000313" key="7">
    <source>
        <dbReference type="Proteomes" id="UP000074108"/>
    </source>
</evidence>
<dbReference type="AlphaFoldDB" id="A0A147K8V1"/>
<feature type="transmembrane region" description="Helical" evidence="5">
    <location>
        <begin position="32"/>
        <end position="52"/>
    </location>
</feature>
<evidence type="ECO:0000256" key="5">
    <source>
        <dbReference type="SAM" id="Phobius"/>
    </source>
</evidence>
<evidence type="ECO:0000256" key="4">
    <source>
        <dbReference type="ARBA" id="ARBA00023136"/>
    </source>
</evidence>
<dbReference type="PATRIC" id="fig|1150625.3.peg.1521"/>
<protein>
    <submittedName>
        <fullName evidence="6">Membrane protein</fullName>
    </submittedName>
</protein>
<feature type="transmembrane region" description="Helical" evidence="5">
    <location>
        <begin position="58"/>
        <end position="77"/>
    </location>
</feature>
<dbReference type="PANTHER" id="PTHR30249:SF0">
    <property type="entry name" value="PLASTIDAL GLYCOLATE_GLYCERATE TRANSLOCATOR 1, CHLOROPLASTIC"/>
    <property type="match status" value="1"/>
</dbReference>